<dbReference type="GO" id="GO:0000156">
    <property type="term" value="F:phosphorelay response regulator activity"/>
    <property type="evidence" value="ECO:0007669"/>
    <property type="project" value="TreeGrafter"/>
</dbReference>
<feature type="domain" description="Response regulatory" evidence="7">
    <location>
        <begin position="3"/>
        <end position="120"/>
    </location>
</feature>
<dbReference type="InterPro" id="IPR039420">
    <property type="entry name" value="WalR-like"/>
</dbReference>
<sequence>MTTVLCIDDEAEIRGLIVEELAEAGFTTLEASNGREGLELLISKWPDIVICDITMPEMDGHQLLAEIQINYPELANVPFIFLTAMTDKQNVVMGLRAGAADYLTKPIDFEILLAKIEGCVARIQSDIRNDRAF</sequence>
<dbReference type="PROSITE" id="PS50110">
    <property type="entry name" value="RESPONSE_REGULATORY"/>
    <property type="match status" value="1"/>
</dbReference>
<keyword evidence="2" id="KW-0902">Two-component regulatory system</keyword>
<dbReference type="EMBL" id="JACIIG010000008">
    <property type="protein sequence ID" value="MBB4569324.1"/>
    <property type="molecule type" value="Genomic_DNA"/>
</dbReference>
<organism evidence="8 9">
    <name type="scientific">Rhizobium leucaenae</name>
    <dbReference type="NCBI Taxonomy" id="29450"/>
    <lineage>
        <taxon>Bacteria</taxon>
        <taxon>Pseudomonadati</taxon>
        <taxon>Pseudomonadota</taxon>
        <taxon>Alphaproteobacteria</taxon>
        <taxon>Hyphomicrobiales</taxon>
        <taxon>Rhizobiaceae</taxon>
        <taxon>Rhizobium/Agrobacterium group</taxon>
        <taxon>Rhizobium</taxon>
    </lineage>
</organism>
<keyword evidence="9" id="KW-1185">Reference proteome</keyword>
<dbReference type="SMART" id="SM00448">
    <property type="entry name" value="REC"/>
    <property type="match status" value="1"/>
</dbReference>
<dbReference type="Proteomes" id="UP000543836">
    <property type="component" value="Unassembled WGS sequence"/>
</dbReference>
<proteinExistence type="predicted"/>
<name>A0A7W7ELB3_9HYPH</name>
<keyword evidence="4 8" id="KW-0238">DNA-binding</keyword>
<protein>
    <submittedName>
        <fullName evidence="8">DNA-binding response OmpR family regulator</fullName>
    </submittedName>
</protein>
<evidence type="ECO:0000256" key="3">
    <source>
        <dbReference type="ARBA" id="ARBA00023015"/>
    </source>
</evidence>
<reference evidence="8 9" key="1">
    <citation type="submission" date="2020-08" db="EMBL/GenBank/DDBJ databases">
        <title>Genomic Encyclopedia of Type Strains, Phase IV (KMG-V): Genome sequencing to study the core and pangenomes of soil and plant-associated prokaryotes.</title>
        <authorList>
            <person name="Whitman W."/>
        </authorList>
    </citation>
    <scope>NUCLEOTIDE SEQUENCE [LARGE SCALE GENOMIC DNA]</scope>
    <source>
        <strain evidence="8 9">SEMIA 492</strain>
    </source>
</reference>
<dbReference type="PANTHER" id="PTHR48111">
    <property type="entry name" value="REGULATOR OF RPOS"/>
    <property type="match status" value="1"/>
</dbReference>
<feature type="modified residue" description="4-aspartylphosphate" evidence="6">
    <location>
        <position position="52"/>
    </location>
</feature>
<dbReference type="PANTHER" id="PTHR48111:SF1">
    <property type="entry name" value="TWO-COMPONENT RESPONSE REGULATOR ORR33"/>
    <property type="match status" value="1"/>
</dbReference>
<accession>A0A7W7ELB3</accession>
<dbReference type="GO" id="GO:0000976">
    <property type="term" value="F:transcription cis-regulatory region binding"/>
    <property type="evidence" value="ECO:0007669"/>
    <property type="project" value="TreeGrafter"/>
</dbReference>
<dbReference type="InterPro" id="IPR001789">
    <property type="entry name" value="Sig_transdc_resp-reg_receiver"/>
</dbReference>
<gene>
    <name evidence="8" type="ORF">GGE60_003448</name>
</gene>
<dbReference type="GO" id="GO:0006355">
    <property type="term" value="P:regulation of DNA-templated transcription"/>
    <property type="evidence" value="ECO:0007669"/>
    <property type="project" value="TreeGrafter"/>
</dbReference>
<dbReference type="OrthoDB" id="5292887at2"/>
<dbReference type="GO" id="GO:0032993">
    <property type="term" value="C:protein-DNA complex"/>
    <property type="evidence" value="ECO:0007669"/>
    <property type="project" value="TreeGrafter"/>
</dbReference>
<dbReference type="InterPro" id="IPR011006">
    <property type="entry name" value="CheY-like_superfamily"/>
</dbReference>
<dbReference type="SUPFAM" id="SSF52172">
    <property type="entry name" value="CheY-like"/>
    <property type="match status" value="1"/>
</dbReference>
<evidence type="ECO:0000256" key="5">
    <source>
        <dbReference type="ARBA" id="ARBA00023163"/>
    </source>
</evidence>
<evidence type="ECO:0000256" key="6">
    <source>
        <dbReference type="PROSITE-ProRule" id="PRU00169"/>
    </source>
</evidence>
<dbReference type="CDD" id="cd17574">
    <property type="entry name" value="REC_OmpR"/>
    <property type="match status" value="1"/>
</dbReference>
<comment type="caution">
    <text evidence="8">The sequence shown here is derived from an EMBL/GenBank/DDBJ whole genome shotgun (WGS) entry which is preliminary data.</text>
</comment>
<dbReference type="RefSeq" id="WP_028752634.1">
    <property type="nucleotide sequence ID" value="NZ_JACIIG010000008.1"/>
</dbReference>
<dbReference type="Pfam" id="PF00072">
    <property type="entry name" value="Response_reg"/>
    <property type="match status" value="1"/>
</dbReference>
<dbReference type="AlphaFoldDB" id="A0A7W7ELB3"/>
<evidence type="ECO:0000313" key="9">
    <source>
        <dbReference type="Proteomes" id="UP000543836"/>
    </source>
</evidence>
<evidence type="ECO:0000313" key="8">
    <source>
        <dbReference type="EMBL" id="MBB4569324.1"/>
    </source>
</evidence>
<keyword evidence="3" id="KW-0805">Transcription regulation</keyword>
<evidence type="ECO:0000256" key="4">
    <source>
        <dbReference type="ARBA" id="ARBA00023125"/>
    </source>
</evidence>
<keyword evidence="5" id="KW-0804">Transcription</keyword>
<evidence type="ECO:0000256" key="1">
    <source>
        <dbReference type="ARBA" id="ARBA00022553"/>
    </source>
</evidence>
<dbReference type="Gene3D" id="3.40.50.2300">
    <property type="match status" value="1"/>
</dbReference>
<evidence type="ECO:0000256" key="2">
    <source>
        <dbReference type="ARBA" id="ARBA00023012"/>
    </source>
</evidence>
<keyword evidence="1 6" id="KW-0597">Phosphoprotein</keyword>
<evidence type="ECO:0000259" key="7">
    <source>
        <dbReference type="PROSITE" id="PS50110"/>
    </source>
</evidence>
<dbReference type="GO" id="GO:0005829">
    <property type="term" value="C:cytosol"/>
    <property type="evidence" value="ECO:0007669"/>
    <property type="project" value="TreeGrafter"/>
</dbReference>